<feature type="domain" description="HTH gntR-type" evidence="8">
    <location>
        <begin position="8"/>
        <end position="76"/>
    </location>
</feature>
<dbReference type="PROSITE" id="PS50949">
    <property type="entry name" value="HTH_GNTR"/>
    <property type="match status" value="1"/>
</dbReference>
<dbReference type="GO" id="GO:0003677">
    <property type="term" value="F:DNA binding"/>
    <property type="evidence" value="ECO:0007669"/>
    <property type="project" value="UniProtKB-KW"/>
</dbReference>
<dbReference type="Pfam" id="PF00392">
    <property type="entry name" value="GntR"/>
    <property type="match status" value="1"/>
</dbReference>
<evidence type="ECO:0000259" key="8">
    <source>
        <dbReference type="PROSITE" id="PS50949"/>
    </source>
</evidence>
<dbReference type="Pfam" id="PF07729">
    <property type="entry name" value="FCD"/>
    <property type="match status" value="1"/>
</dbReference>
<dbReference type="Gene3D" id="1.10.10.10">
    <property type="entry name" value="Winged helix-like DNA-binding domain superfamily/Winged helix DNA-binding domain"/>
    <property type="match status" value="1"/>
</dbReference>
<evidence type="ECO:0000313" key="10">
    <source>
        <dbReference type="Proteomes" id="UP000255000"/>
    </source>
</evidence>
<feature type="compositionally biased region" description="Low complexity" evidence="7">
    <location>
        <begin position="266"/>
        <end position="279"/>
    </location>
</feature>
<dbReference type="EMBL" id="UGSK01000001">
    <property type="protein sequence ID" value="SUA99830.1"/>
    <property type="molecule type" value="Genomic_DNA"/>
</dbReference>
<reference evidence="9 10" key="1">
    <citation type="submission" date="2018-06" db="EMBL/GenBank/DDBJ databases">
        <authorList>
            <consortium name="Pathogen Informatics"/>
            <person name="Doyle S."/>
        </authorList>
    </citation>
    <scope>NUCLEOTIDE SEQUENCE [LARGE SCALE GENOMIC DNA]</scope>
    <source>
        <strain evidence="9 10">NCTC13350</strain>
    </source>
</reference>
<dbReference type="SMART" id="SM00895">
    <property type="entry name" value="FCD"/>
    <property type="match status" value="1"/>
</dbReference>
<organism evidence="9 10">
    <name type="scientific">Pannonibacter phragmitetus</name>
    <dbReference type="NCBI Taxonomy" id="121719"/>
    <lineage>
        <taxon>Bacteria</taxon>
        <taxon>Pseudomonadati</taxon>
        <taxon>Pseudomonadota</taxon>
        <taxon>Alphaproteobacteria</taxon>
        <taxon>Hyphomicrobiales</taxon>
        <taxon>Stappiaceae</taxon>
        <taxon>Pannonibacter</taxon>
    </lineage>
</organism>
<dbReference type="InterPro" id="IPR036388">
    <property type="entry name" value="WH-like_DNA-bd_sf"/>
</dbReference>
<dbReference type="InterPro" id="IPR036390">
    <property type="entry name" value="WH_DNA-bd_sf"/>
</dbReference>
<dbReference type="SUPFAM" id="SSF46785">
    <property type="entry name" value="Winged helix' DNA-binding domain"/>
    <property type="match status" value="1"/>
</dbReference>
<evidence type="ECO:0000256" key="5">
    <source>
        <dbReference type="ARBA" id="ARBA00037357"/>
    </source>
</evidence>
<keyword evidence="2" id="KW-0805">Transcription regulation</keyword>
<evidence type="ECO:0000256" key="7">
    <source>
        <dbReference type="SAM" id="MobiDB-lite"/>
    </source>
</evidence>
<accession>A0A378ZSR7</accession>
<dbReference type="InterPro" id="IPR000524">
    <property type="entry name" value="Tscrpt_reg_HTH_GntR"/>
</dbReference>
<dbReference type="Gene3D" id="1.20.120.530">
    <property type="entry name" value="GntR ligand-binding domain-like"/>
    <property type="match status" value="1"/>
</dbReference>
<protein>
    <recommendedName>
        <fullName evidence="6">Pyruvate dehydrogenase complex repressor</fullName>
    </recommendedName>
</protein>
<dbReference type="Proteomes" id="UP000255000">
    <property type="component" value="Unassembled WGS sequence"/>
</dbReference>
<proteinExistence type="predicted"/>
<dbReference type="RefSeq" id="WP_019963213.1">
    <property type="nucleotide sequence ID" value="NZ_UGSK01000001.1"/>
</dbReference>
<dbReference type="InterPro" id="IPR011711">
    <property type="entry name" value="GntR_C"/>
</dbReference>
<evidence type="ECO:0000256" key="3">
    <source>
        <dbReference type="ARBA" id="ARBA00023125"/>
    </source>
</evidence>
<keyword evidence="9" id="KW-0670">Pyruvate</keyword>
<evidence type="ECO:0000256" key="1">
    <source>
        <dbReference type="ARBA" id="ARBA00022491"/>
    </source>
</evidence>
<dbReference type="SMART" id="SM00345">
    <property type="entry name" value="HTH_GNTR"/>
    <property type="match status" value="1"/>
</dbReference>
<dbReference type="CDD" id="cd07377">
    <property type="entry name" value="WHTH_GntR"/>
    <property type="match status" value="1"/>
</dbReference>
<evidence type="ECO:0000313" key="9">
    <source>
        <dbReference type="EMBL" id="SUA99830.1"/>
    </source>
</evidence>
<evidence type="ECO:0000256" key="4">
    <source>
        <dbReference type="ARBA" id="ARBA00023163"/>
    </source>
</evidence>
<dbReference type="OrthoDB" id="5450856at2"/>
<dbReference type="AlphaFoldDB" id="A0A378ZSR7"/>
<dbReference type="PANTHER" id="PTHR43537">
    <property type="entry name" value="TRANSCRIPTIONAL REGULATOR, GNTR FAMILY"/>
    <property type="match status" value="1"/>
</dbReference>
<keyword evidence="1" id="KW-0678">Repressor</keyword>
<evidence type="ECO:0000256" key="2">
    <source>
        <dbReference type="ARBA" id="ARBA00023015"/>
    </source>
</evidence>
<dbReference type="PANTHER" id="PTHR43537:SF34">
    <property type="entry name" value="PYRUVATE DEHYDROGENASE COMPLEX REPRESSOR"/>
    <property type="match status" value="1"/>
</dbReference>
<keyword evidence="4" id="KW-0804">Transcription</keyword>
<dbReference type="GO" id="GO:0003700">
    <property type="term" value="F:DNA-binding transcription factor activity"/>
    <property type="evidence" value="ECO:0007669"/>
    <property type="project" value="InterPro"/>
</dbReference>
<keyword evidence="3" id="KW-0238">DNA-binding</keyword>
<dbReference type="SUPFAM" id="SSF48008">
    <property type="entry name" value="GntR ligand-binding domain-like"/>
    <property type="match status" value="1"/>
</dbReference>
<sequence>MFAKVNHARTADAVVDQIELLILNGVLRPADRLPPERELVDLVDVSRPILREALKTLEERGLLVSRQGGGTYVADLTGSVFSEPLLDLIARHPAAIEDYLDFRSDIEGLAAAKAAARATAADHALLTRIVEAMAAAFEAEDHEAEARLDVEFHQAIGEAAHNMILLHTLRACYRLLETGVYFSQQKLFRHPGAREALLDQHRAILARVTADDSEGAQQAAEAHIAFVRRALTEAGQEGARSALSNLRLDQRIASLPKPRRAKAKSTAKSTAKPVAARQT</sequence>
<dbReference type="InterPro" id="IPR008920">
    <property type="entry name" value="TF_FadR/GntR_C"/>
</dbReference>
<feature type="region of interest" description="Disordered" evidence="7">
    <location>
        <begin position="253"/>
        <end position="279"/>
    </location>
</feature>
<comment type="function">
    <text evidence="5">Transcriptional repressor for the pyruvate dehydrogenase complex genes aceEF and lpd.</text>
</comment>
<dbReference type="PRINTS" id="PR00035">
    <property type="entry name" value="HTHGNTR"/>
</dbReference>
<evidence type="ECO:0000256" key="6">
    <source>
        <dbReference type="ARBA" id="ARBA00039592"/>
    </source>
</evidence>
<name>A0A378ZSR7_9HYPH</name>
<gene>
    <name evidence="9" type="primary">pdhR_2</name>
    <name evidence="9" type="ORF">NCTC13350_00733</name>
</gene>